<keyword evidence="4 5" id="KW-0472">Membrane</keyword>
<dbReference type="Pfam" id="PF00916">
    <property type="entry name" value="Sulfate_transp"/>
    <property type="match status" value="1"/>
</dbReference>
<evidence type="ECO:0000259" key="6">
    <source>
        <dbReference type="Pfam" id="PF00916"/>
    </source>
</evidence>
<feature type="transmembrane region" description="Helical" evidence="5">
    <location>
        <begin position="250"/>
        <end position="271"/>
    </location>
</feature>
<name>A0A1V4SS44_9CLOT</name>
<organism evidence="7 8">
    <name type="scientific">Clostridium thermobutyricum DSM 4928</name>
    <dbReference type="NCBI Taxonomy" id="1121339"/>
    <lineage>
        <taxon>Bacteria</taxon>
        <taxon>Bacillati</taxon>
        <taxon>Bacillota</taxon>
        <taxon>Clostridia</taxon>
        <taxon>Eubacteriales</taxon>
        <taxon>Clostridiaceae</taxon>
        <taxon>Clostridium</taxon>
    </lineage>
</organism>
<evidence type="ECO:0000256" key="3">
    <source>
        <dbReference type="ARBA" id="ARBA00022989"/>
    </source>
</evidence>
<feature type="transmembrane region" description="Helical" evidence="5">
    <location>
        <begin position="202"/>
        <end position="220"/>
    </location>
</feature>
<dbReference type="EMBL" id="LTAY01000071">
    <property type="protein sequence ID" value="OPX46674.1"/>
    <property type="molecule type" value="Genomic_DNA"/>
</dbReference>
<feature type="transmembrane region" description="Helical" evidence="5">
    <location>
        <begin position="55"/>
        <end position="75"/>
    </location>
</feature>
<dbReference type="GO" id="GO:0016020">
    <property type="term" value="C:membrane"/>
    <property type="evidence" value="ECO:0007669"/>
    <property type="project" value="UniProtKB-SubCell"/>
</dbReference>
<feature type="transmembrane region" description="Helical" evidence="5">
    <location>
        <begin position="382"/>
        <end position="407"/>
    </location>
</feature>
<evidence type="ECO:0000256" key="5">
    <source>
        <dbReference type="SAM" id="Phobius"/>
    </source>
</evidence>
<proteinExistence type="predicted"/>
<dbReference type="RefSeq" id="WP_080023864.1">
    <property type="nucleotide sequence ID" value="NZ_LTAY01000071.1"/>
</dbReference>
<dbReference type="InterPro" id="IPR011547">
    <property type="entry name" value="SLC26A/SulP_dom"/>
</dbReference>
<evidence type="ECO:0000256" key="4">
    <source>
        <dbReference type="ARBA" id="ARBA00023136"/>
    </source>
</evidence>
<reference evidence="7 8" key="1">
    <citation type="submission" date="2016-02" db="EMBL/GenBank/DDBJ databases">
        <title>Genome sequence of Clostridium thermobutyricum DSM 4928.</title>
        <authorList>
            <person name="Poehlein A."/>
            <person name="Daniel R."/>
        </authorList>
    </citation>
    <scope>NUCLEOTIDE SEQUENCE [LARGE SCALE GENOMIC DNA]</scope>
    <source>
        <strain evidence="7 8">DSM 4928</strain>
    </source>
</reference>
<gene>
    <name evidence="7" type="primary">dauA_2</name>
    <name evidence="7" type="ORF">CLTHE_26560</name>
</gene>
<feature type="domain" description="SLC26A/SulP transporter" evidence="6">
    <location>
        <begin position="24"/>
        <end position="377"/>
    </location>
</feature>
<dbReference type="InterPro" id="IPR001902">
    <property type="entry name" value="SLC26A/SulP_fam"/>
</dbReference>
<dbReference type="AlphaFoldDB" id="A0A1V4SS44"/>
<keyword evidence="2 5" id="KW-0812">Transmembrane</keyword>
<feature type="transmembrane region" description="Helical" evidence="5">
    <location>
        <begin position="127"/>
        <end position="146"/>
    </location>
</feature>
<evidence type="ECO:0000256" key="1">
    <source>
        <dbReference type="ARBA" id="ARBA00004141"/>
    </source>
</evidence>
<keyword evidence="3 5" id="KW-1133">Transmembrane helix</keyword>
<comment type="caution">
    <text evidence="7">The sequence shown here is derived from an EMBL/GenBank/DDBJ whole genome shotgun (WGS) entry which is preliminary data.</text>
</comment>
<dbReference type="OrthoDB" id="9771198at2"/>
<protein>
    <submittedName>
        <fullName evidence="7">C4-dicarboxylic acid transporter DauA</fullName>
    </submittedName>
</protein>
<feature type="transmembrane region" description="Helical" evidence="5">
    <location>
        <begin position="166"/>
        <end position="190"/>
    </location>
</feature>
<feature type="transmembrane region" description="Helical" evidence="5">
    <location>
        <begin position="22"/>
        <end position="43"/>
    </location>
</feature>
<feature type="transmembrane region" description="Helical" evidence="5">
    <location>
        <begin position="95"/>
        <end position="115"/>
    </location>
</feature>
<dbReference type="GO" id="GO:0055085">
    <property type="term" value="P:transmembrane transport"/>
    <property type="evidence" value="ECO:0007669"/>
    <property type="project" value="InterPro"/>
</dbReference>
<comment type="subcellular location">
    <subcellularLocation>
        <location evidence="1">Membrane</location>
        <topology evidence="1">Multi-pass membrane protein</topology>
    </subcellularLocation>
</comment>
<feature type="transmembrane region" description="Helical" evidence="5">
    <location>
        <begin position="291"/>
        <end position="309"/>
    </location>
</feature>
<dbReference type="Proteomes" id="UP000191448">
    <property type="component" value="Unassembled WGS sequence"/>
</dbReference>
<feature type="transmembrane region" description="Helical" evidence="5">
    <location>
        <begin position="345"/>
        <end position="362"/>
    </location>
</feature>
<dbReference type="PANTHER" id="PTHR11814">
    <property type="entry name" value="SULFATE TRANSPORTER"/>
    <property type="match status" value="1"/>
</dbReference>
<evidence type="ECO:0000313" key="7">
    <source>
        <dbReference type="EMBL" id="OPX46674.1"/>
    </source>
</evidence>
<evidence type="ECO:0000313" key="8">
    <source>
        <dbReference type="Proteomes" id="UP000191448"/>
    </source>
</evidence>
<evidence type="ECO:0000256" key="2">
    <source>
        <dbReference type="ARBA" id="ARBA00022692"/>
    </source>
</evidence>
<sequence length="431" mass="46028">MKKPEFFSMIQNRKKLLTKEQVINDVIAGSVVAIIALPLSIAIGISSGVSPEKGLLTAILASLCVSIFGGSRVQIGGPTGGFVVIVYGVIQKYGFTGLIISTLMAGFILIILGLFRLGNLIRFIPKSIILGFTAGIGVVLFSAQIQEFFGLRTGKLPVSFFGKWNLYILSFKTVSITTLILGIISILIIITFPKVNRIIPSYLIALIVVTLIVKFMNINVDTIGSSFGHLSSSIPMPELPALGTINIKNLILPSITIAFLGYIQALLTAVVSDDMIGEKHSSNTELISQGIANIVSSLFGGIPATGAIARTTASIKNGGRTPLAGLVHAGILLFILLICVPLLQYVPLTVLAAILIVVSYNMGNFGDCIKLIKEDKASGFELILTLILTVCVNLVIAIAIAMIVHLIRVKIINNKIHTNRINIRSKKIGIA</sequence>
<accession>A0A1V4SS44</accession>
<feature type="transmembrane region" description="Helical" evidence="5">
    <location>
        <begin position="321"/>
        <end position="340"/>
    </location>
</feature>